<keyword evidence="1" id="KW-0472">Membrane</keyword>
<comment type="caution">
    <text evidence="2">The sequence shown here is derived from an EMBL/GenBank/DDBJ whole genome shotgun (WGS) entry which is preliminary data.</text>
</comment>
<keyword evidence="1" id="KW-0812">Transmembrane</keyword>
<dbReference type="OrthoDB" id="4965522at2"/>
<dbReference type="EMBL" id="WBJY01000004">
    <property type="protein sequence ID" value="KAB1646895.1"/>
    <property type="molecule type" value="Genomic_DNA"/>
</dbReference>
<feature type="transmembrane region" description="Helical" evidence="1">
    <location>
        <begin position="33"/>
        <end position="57"/>
    </location>
</feature>
<protein>
    <submittedName>
        <fullName evidence="2">Uncharacterized protein</fullName>
    </submittedName>
</protein>
<dbReference type="AlphaFoldDB" id="A0A6H9WNR3"/>
<feature type="transmembrane region" description="Helical" evidence="1">
    <location>
        <begin position="63"/>
        <end position="85"/>
    </location>
</feature>
<gene>
    <name evidence="2" type="ORF">F8O04_14315</name>
</gene>
<reference evidence="2 3" key="1">
    <citation type="submission" date="2019-09" db="EMBL/GenBank/DDBJ databases">
        <title>Phylogeny of genus Pseudoclavibacter and closely related genus.</title>
        <authorList>
            <person name="Li Y."/>
        </authorList>
    </citation>
    <scope>NUCLEOTIDE SEQUENCE [LARGE SCALE GENOMIC DNA]</scope>
    <source>
        <strain evidence="2 3">EGI 60007</strain>
    </source>
</reference>
<evidence type="ECO:0000256" key="1">
    <source>
        <dbReference type="SAM" id="Phobius"/>
    </source>
</evidence>
<proteinExistence type="predicted"/>
<dbReference type="Proteomes" id="UP000431744">
    <property type="component" value="Unassembled WGS sequence"/>
</dbReference>
<keyword evidence="3" id="KW-1185">Reference proteome</keyword>
<dbReference type="RefSeq" id="WP_158030061.1">
    <property type="nucleotide sequence ID" value="NZ_BMHG01000002.1"/>
</dbReference>
<evidence type="ECO:0000313" key="2">
    <source>
        <dbReference type="EMBL" id="KAB1646895.1"/>
    </source>
</evidence>
<sequence>MPSAYEHARRELLSRGAVTLPGAPPGWSTLLHVLIWLLLAMTVVVAIGLPIGLVVAIANGVAVHPIAFAAPLGGVGLVALVIVLLRSHRRFREAQRMAVTFAPQGLTVRGIGPIPWHDVYPPSHQLVPSQYDSGYERRAVMPLTASGLQNVSRLAPAHRKLLGPTSGGLLTGGQRTESIHVPSAAAMGTEEMMRLCALAHQLYGQGGRRG</sequence>
<keyword evidence="1" id="KW-1133">Transmembrane helix</keyword>
<evidence type="ECO:0000313" key="3">
    <source>
        <dbReference type="Proteomes" id="UP000431744"/>
    </source>
</evidence>
<name>A0A6H9WNR3_9MICO</name>
<accession>A0A6H9WNR3</accession>
<organism evidence="2 3">
    <name type="scientific">Pseudoclavibacter endophyticus</name>
    <dbReference type="NCBI Taxonomy" id="1778590"/>
    <lineage>
        <taxon>Bacteria</taxon>
        <taxon>Bacillati</taxon>
        <taxon>Actinomycetota</taxon>
        <taxon>Actinomycetes</taxon>
        <taxon>Micrococcales</taxon>
        <taxon>Microbacteriaceae</taxon>
        <taxon>Pseudoclavibacter</taxon>
    </lineage>
</organism>